<dbReference type="InterPro" id="IPR029526">
    <property type="entry name" value="PGBD"/>
</dbReference>
<protein>
    <recommendedName>
        <fullName evidence="1">PiggyBac transposable element-derived protein domain-containing protein</fullName>
    </recommendedName>
</protein>
<keyword evidence="3" id="KW-1185">Reference proteome</keyword>
<proteinExistence type="predicted"/>
<evidence type="ECO:0000313" key="3">
    <source>
        <dbReference type="Proteomes" id="UP000694569"/>
    </source>
</evidence>
<dbReference type="Pfam" id="PF13843">
    <property type="entry name" value="DDE_Tnp_1_7"/>
    <property type="match status" value="2"/>
</dbReference>
<dbReference type="Proteomes" id="UP000694569">
    <property type="component" value="Unplaced"/>
</dbReference>
<feature type="domain" description="PiggyBac transposable element-derived protein" evidence="1">
    <location>
        <begin position="8"/>
        <end position="175"/>
    </location>
</feature>
<accession>A0A8C5P8P0</accession>
<dbReference type="Ensembl" id="ENSLLET00000006357.1">
    <property type="protein sequence ID" value="ENSLLEP00000006103.1"/>
    <property type="gene ID" value="ENSLLEG00000003852.1"/>
</dbReference>
<reference evidence="2" key="2">
    <citation type="submission" date="2025-09" db="UniProtKB">
        <authorList>
            <consortium name="Ensembl"/>
        </authorList>
    </citation>
    <scope>IDENTIFICATION</scope>
</reference>
<dbReference type="PANTHER" id="PTHR46599:SF3">
    <property type="entry name" value="PIGGYBAC TRANSPOSABLE ELEMENT-DERIVED PROTEIN 4"/>
    <property type="match status" value="1"/>
</dbReference>
<organism evidence="2 3">
    <name type="scientific">Leptobrachium leishanense</name>
    <name type="common">Leishan spiny toad</name>
    <dbReference type="NCBI Taxonomy" id="445787"/>
    <lineage>
        <taxon>Eukaryota</taxon>
        <taxon>Metazoa</taxon>
        <taxon>Chordata</taxon>
        <taxon>Craniata</taxon>
        <taxon>Vertebrata</taxon>
        <taxon>Euteleostomi</taxon>
        <taxon>Amphibia</taxon>
        <taxon>Batrachia</taxon>
        <taxon>Anura</taxon>
        <taxon>Pelobatoidea</taxon>
        <taxon>Megophryidae</taxon>
        <taxon>Leptobrachium</taxon>
    </lineage>
</organism>
<name>A0A8C5P8P0_9ANUR</name>
<dbReference type="GeneTree" id="ENSGT00940000164464"/>
<dbReference type="OrthoDB" id="5985989at2759"/>
<dbReference type="PANTHER" id="PTHR46599">
    <property type="entry name" value="PIGGYBAC TRANSPOSABLE ELEMENT-DERIVED PROTEIN 4"/>
    <property type="match status" value="1"/>
</dbReference>
<reference evidence="2" key="1">
    <citation type="submission" date="2025-08" db="UniProtKB">
        <authorList>
            <consortium name="Ensembl"/>
        </authorList>
    </citation>
    <scope>IDENTIFICATION</scope>
</reference>
<evidence type="ECO:0000259" key="1">
    <source>
        <dbReference type="Pfam" id="PF13843"/>
    </source>
</evidence>
<sequence>CMDVELNNPLAYLRLFLTDAVIEKIVTETNRYQDRKWEPVTKDEIWKFLALIILQGVVAKPMQKWYWTTNKLLATPFFGTVMPEYRFTLIMKYLHFVNNEEFDDTTHPSPKLHKIWDVYEMIVTNFQRTYVPERDISIDESLMAYKGQLSWVQYITSKRARFGVKSYMLCESSSAPLTCMGVRVRVRSRTKGKFGFGLKPNSGSVRLIPIHDNSTVMVHTRGGKDIMKPQVVVDYNSTMGGVDRADQAMTFYPAMRNQQKKYYKKTFRHLLEQCLWNAYILQKKGSDQSLLHSDYIWKVAKCIFLHHHTPVAGSRPGCRAVGVRDDKGKKIQKETRFHCPDCDVGLCAVPCFKIYHTKGVY</sequence>
<dbReference type="AlphaFoldDB" id="A0A8C5P8P0"/>
<feature type="domain" description="PiggyBac transposable element-derived protein" evidence="1">
    <location>
        <begin position="208"/>
        <end position="279"/>
    </location>
</feature>
<evidence type="ECO:0000313" key="2">
    <source>
        <dbReference type="Ensembl" id="ENSLLEP00000006103.1"/>
    </source>
</evidence>